<feature type="non-terminal residue" evidence="3">
    <location>
        <position position="221"/>
    </location>
</feature>
<accession>A0A7R9QT86</accession>
<proteinExistence type="inferred from homology"/>
<dbReference type="EC" id="3.4.16.-" evidence="2"/>
<dbReference type="EMBL" id="OC925124">
    <property type="protein sequence ID" value="CAD7655942.1"/>
    <property type="molecule type" value="Genomic_DNA"/>
</dbReference>
<gene>
    <name evidence="3" type="ORF">ONB1V03_LOCUS12582</name>
</gene>
<evidence type="ECO:0000313" key="4">
    <source>
        <dbReference type="Proteomes" id="UP000728032"/>
    </source>
</evidence>
<evidence type="ECO:0000256" key="2">
    <source>
        <dbReference type="RuleBase" id="RU361156"/>
    </source>
</evidence>
<keyword evidence="4" id="KW-1185">Reference proteome</keyword>
<dbReference type="EMBL" id="CAJPVJ010010299">
    <property type="protein sequence ID" value="CAG2173129.1"/>
    <property type="molecule type" value="Genomic_DNA"/>
</dbReference>
<dbReference type="PRINTS" id="PR00724">
    <property type="entry name" value="CRBOXYPTASEC"/>
</dbReference>
<dbReference type="SUPFAM" id="SSF53474">
    <property type="entry name" value="alpha/beta-Hydrolases"/>
    <property type="match status" value="1"/>
</dbReference>
<organism evidence="3">
    <name type="scientific">Oppiella nova</name>
    <dbReference type="NCBI Taxonomy" id="334625"/>
    <lineage>
        <taxon>Eukaryota</taxon>
        <taxon>Metazoa</taxon>
        <taxon>Ecdysozoa</taxon>
        <taxon>Arthropoda</taxon>
        <taxon>Chelicerata</taxon>
        <taxon>Arachnida</taxon>
        <taxon>Acari</taxon>
        <taxon>Acariformes</taxon>
        <taxon>Sarcoptiformes</taxon>
        <taxon>Oribatida</taxon>
        <taxon>Brachypylina</taxon>
        <taxon>Oppioidea</taxon>
        <taxon>Oppiidae</taxon>
        <taxon>Oppiella</taxon>
    </lineage>
</organism>
<dbReference type="Gene3D" id="3.40.50.1820">
    <property type="entry name" value="alpha/beta hydrolase"/>
    <property type="match status" value="2"/>
</dbReference>
<protein>
    <recommendedName>
        <fullName evidence="2">Carboxypeptidase</fullName>
        <ecNumber evidence="2">3.4.16.-</ecNumber>
    </recommendedName>
</protein>
<dbReference type="InterPro" id="IPR001563">
    <property type="entry name" value="Peptidase_S10"/>
</dbReference>
<keyword evidence="2" id="KW-0121">Carboxypeptidase</keyword>
<dbReference type="Proteomes" id="UP000728032">
    <property type="component" value="Unassembled WGS sequence"/>
</dbReference>
<sequence>YNSTDESTAEDNHLFIEGFFKKYQSFKGNPFYIAGESYGGIYGPMLAQRILRSKSDINLKGFRPPMMSFNANHYDDCPTYKHIDWINTPEVRKALHVSIDDTHKWTDCTDGIYYYTKPTPQFPVIKELLDVYNLEKFVAFNGNFDTMCDHITTQYFIDSLGISKMSGYRPWYKSDGSVAGYVQNYKRGVTWVLVLAAGHMVPQNQPDSALQMIKMVIDIKT</sequence>
<dbReference type="PANTHER" id="PTHR11802">
    <property type="entry name" value="SERINE PROTEASE FAMILY S10 SERINE CARBOXYPEPTIDASE"/>
    <property type="match status" value="1"/>
</dbReference>
<reference evidence="3" key="1">
    <citation type="submission" date="2020-11" db="EMBL/GenBank/DDBJ databases">
        <authorList>
            <person name="Tran Van P."/>
        </authorList>
    </citation>
    <scope>NUCLEOTIDE SEQUENCE</scope>
</reference>
<dbReference type="AlphaFoldDB" id="A0A7R9QT86"/>
<dbReference type="PANTHER" id="PTHR11802:SF201">
    <property type="entry name" value="CARBOXYPEPTIDASE"/>
    <property type="match status" value="1"/>
</dbReference>
<comment type="similarity">
    <text evidence="1 2">Belongs to the peptidase S10 family.</text>
</comment>
<keyword evidence="2" id="KW-0645">Protease</keyword>
<dbReference type="GO" id="GO:0006508">
    <property type="term" value="P:proteolysis"/>
    <property type="evidence" value="ECO:0007669"/>
    <property type="project" value="UniProtKB-KW"/>
</dbReference>
<dbReference type="PROSITE" id="PS00131">
    <property type="entry name" value="CARBOXYPEPT_SER_SER"/>
    <property type="match status" value="1"/>
</dbReference>
<dbReference type="GO" id="GO:0004185">
    <property type="term" value="F:serine-type carboxypeptidase activity"/>
    <property type="evidence" value="ECO:0007669"/>
    <property type="project" value="UniProtKB-UniRule"/>
</dbReference>
<keyword evidence="2" id="KW-0378">Hydrolase</keyword>
<evidence type="ECO:0000256" key="1">
    <source>
        <dbReference type="ARBA" id="ARBA00009431"/>
    </source>
</evidence>
<dbReference type="InterPro" id="IPR018202">
    <property type="entry name" value="Ser_caboxypep_ser_AS"/>
</dbReference>
<name>A0A7R9QT86_9ACAR</name>
<dbReference type="OrthoDB" id="1022205at2759"/>
<dbReference type="InterPro" id="IPR029058">
    <property type="entry name" value="AB_hydrolase_fold"/>
</dbReference>
<evidence type="ECO:0000313" key="3">
    <source>
        <dbReference type="EMBL" id="CAD7655942.1"/>
    </source>
</evidence>
<dbReference type="Pfam" id="PF00450">
    <property type="entry name" value="Peptidase_S10"/>
    <property type="match status" value="2"/>
</dbReference>